<reference evidence="2 3" key="1">
    <citation type="submission" date="2018-01" db="EMBL/GenBank/DDBJ databases">
        <title>Twenty Corynebacterium bovis Genomes.</title>
        <authorList>
            <person name="Gulvik C.A."/>
        </authorList>
    </citation>
    <scope>NUCLEOTIDE SEQUENCE [LARGE SCALE GENOMIC DNA]</scope>
    <source>
        <strain evidence="2 3">16-2004</strain>
    </source>
</reference>
<dbReference type="GO" id="GO:0003677">
    <property type="term" value="F:DNA binding"/>
    <property type="evidence" value="ECO:0007669"/>
    <property type="project" value="InterPro"/>
</dbReference>
<dbReference type="CDD" id="cd00093">
    <property type="entry name" value="HTH_XRE"/>
    <property type="match status" value="1"/>
</dbReference>
<dbReference type="Pfam" id="PF17765">
    <property type="entry name" value="MLTR_LBD"/>
    <property type="match status" value="1"/>
</dbReference>
<name>A0A3R8PL48_9CORY</name>
<dbReference type="Gene3D" id="1.10.260.40">
    <property type="entry name" value="lambda repressor-like DNA-binding domains"/>
    <property type="match status" value="1"/>
</dbReference>
<dbReference type="PANTHER" id="PTHR35010">
    <property type="entry name" value="BLL4672 PROTEIN-RELATED"/>
    <property type="match status" value="1"/>
</dbReference>
<dbReference type="SMART" id="SM00530">
    <property type="entry name" value="HTH_XRE"/>
    <property type="match status" value="1"/>
</dbReference>
<accession>A0A3R8PL48</accession>
<dbReference type="AlphaFoldDB" id="A0A3R8PL48"/>
<comment type="caution">
    <text evidence="2">The sequence shown here is derived from an EMBL/GenBank/DDBJ whole genome shotgun (WGS) entry which is preliminary data.</text>
</comment>
<gene>
    <name evidence="2" type="ORF">CXF42_05460</name>
</gene>
<dbReference type="SUPFAM" id="SSF47413">
    <property type="entry name" value="lambda repressor-like DNA-binding domains"/>
    <property type="match status" value="1"/>
</dbReference>
<dbReference type="Pfam" id="PF01381">
    <property type="entry name" value="HTH_3"/>
    <property type="match status" value="1"/>
</dbReference>
<evidence type="ECO:0000313" key="2">
    <source>
        <dbReference type="EMBL" id="RRQ03994.1"/>
    </source>
</evidence>
<dbReference type="InterPro" id="IPR041413">
    <property type="entry name" value="MLTR_LBD"/>
</dbReference>
<dbReference type="Gene3D" id="3.30.450.180">
    <property type="match status" value="1"/>
</dbReference>
<evidence type="ECO:0000313" key="3">
    <source>
        <dbReference type="Proteomes" id="UP000278422"/>
    </source>
</evidence>
<proteinExistence type="predicted"/>
<evidence type="ECO:0000259" key="1">
    <source>
        <dbReference type="PROSITE" id="PS50943"/>
    </source>
</evidence>
<dbReference type="Proteomes" id="UP000278422">
    <property type="component" value="Unassembled WGS sequence"/>
</dbReference>
<dbReference type="InterPro" id="IPR010982">
    <property type="entry name" value="Lambda_DNA-bd_dom_sf"/>
</dbReference>
<dbReference type="PROSITE" id="PS50943">
    <property type="entry name" value="HTH_CROC1"/>
    <property type="match status" value="1"/>
</dbReference>
<sequence>MSWIGSDQIMGSYEFQVEAGRWIASRRRDGGLTQEGLSSRSNISIRQIQRIEQGSQKPTIEQLEQIASVLSMNEASRRHLLNITYKLRNIAHSLPDDIDATIVEKLNPHLAALVDGDWDIYAANDSYKTTFPGICEYGNVLLWLFSSCEARESMVKWKEETELTVSWWKYNLSTRGQSSRFDDLYEKLRSFSFFRECWDKPRIESARNENYMWIYRDGEVKKIAARLYSSALGDGNHLFVGVQ</sequence>
<dbReference type="EMBL" id="PQNQ01000012">
    <property type="protein sequence ID" value="RRQ03994.1"/>
    <property type="molecule type" value="Genomic_DNA"/>
</dbReference>
<dbReference type="InterPro" id="IPR001387">
    <property type="entry name" value="Cro/C1-type_HTH"/>
</dbReference>
<keyword evidence="3" id="KW-1185">Reference proteome</keyword>
<protein>
    <recommendedName>
        <fullName evidence="1">HTH cro/C1-type domain-containing protein</fullName>
    </recommendedName>
</protein>
<organism evidence="2 3">
    <name type="scientific">Corynebacterium bovis</name>
    <dbReference type="NCBI Taxonomy" id="36808"/>
    <lineage>
        <taxon>Bacteria</taxon>
        <taxon>Bacillati</taxon>
        <taxon>Actinomycetota</taxon>
        <taxon>Actinomycetes</taxon>
        <taxon>Mycobacteriales</taxon>
        <taxon>Corynebacteriaceae</taxon>
        <taxon>Corynebacterium</taxon>
    </lineage>
</organism>
<feature type="domain" description="HTH cro/C1-type" evidence="1">
    <location>
        <begin position="23"/>
        <end position="77"/>
    </location>
</feature>